<dbReference type="OrthoDB" id="1428943at2759"/>
<evidence type="ECO:0000313" key="2">
    <source>
        <dbReference type="Proteomes" id="UP000257109"/>
    </source>
</evidence>
<dbReference type="SUPFAM" id="SSF56672">
    <property type="entry name" value="DNA/RNA polymerases"/>
    <property type="match status" value="1"/>
</dbReference>
<dbReference type="InterPro" id="IPR043502">
    <property type="entry name" value="DNA/RNA_pol_sf"/>
</dbReference>
<accession>A0A371GB49</accession>
<keyword evidence="2" id="KW-1185">Reference proteome</keyword>
<dbReference type="PANTHER" id="PTHR24559">
    <property type="entry name" value="TRANSPOSON TY3-I GAG-POL POLYPROTEIN"/>
    <property type="match status" value="1"/>
</dbReference>
<dbReference type="Gene3D" id="3.10.10.10">
    <property type="entry name" value="HIV Type 1 Reverse Transcriptase, subunit A, domain 1"/>
    <property type="match status" value="1"/>
</dbReference>
<protein>
    <submittedName>
        <fullName evidence="1">Uncharacterized protein</fullName>
    </submittedName>
</protein>
<gene>
    <name evidence="1" type="ORF">CR513_30731</name>
</gene>
<dbReference type="EMBL" id="QJKJ01006135">
    <property type="protein sequence ID" value="RDX87761.1"/>
    <property type="molecule type" value="Genomic_DNA"/>
</dbReference>
<comment type="caution">
    <text evidence="1">The sequence shown here is derived from an EMBL/GenBank/DDBJ whole genome shotgun (WGS) entry which is preliminary data.</text>
</comment>
<dbReference type="AlphaFoldDB" id="A0A371GB49"/>
<dbReference type="InterPro" id="IPR053134">
    <property type="entry name" value="RNA-dir_DNA_polymerase"/>
</dbReference>
<organism evidence="1 2">
    <name type="scientific">Mucuna pruriens</name>
    <name type="common">Velvet bean</name>
    <name type="synonym">Dolichos pruriens</name>
    <dbReference type="NCBI Taxonomy" id="157652"/>
    <lineage>
        <taxon>Eukaryota</taxon>
        <taxon>Viridiplantae</taxon>
        <taxon>Streptophyta</taxon>
        <taxon>Embryophyta</taxon>
        <taxon>Tracheophyta</taxon>
        <taxon>Spermatophyta</taxon>
        <taxon>Magnoliopsida</taxon>
        <taxon>eudicotyledons</taxon>
        <taxon>Gunneridae</taxon>
        <taxon>Pentapetalae</taxon>
        <taxon>rosids</taxon>
        <taxon>fabids</taxon>
        <taxon>Fabales</taxon>
        <taxon>Fabaceae</taxon>
        <taxon>Papilionoideae</taxon>
        <taxon>50 kb inversion clade</taxon>
        <taxon>NPAAA clade</taxon>
        <taxon>indigoferoid/millettioid clade</taxon>
        <taxon>Phaseoleae</taxon>
        <taxon>Mucuna</taxon>
    </lineage>
</organism>
<evidence type="ECO:0000313" key="1">
    <source>
        <dbReference type="EMBL" id="RDX87761.1"/>
    </source>
</evidence>
<name>A0A371GB49_MUCPR</name>
<reference evidence="1" key="1">
    <citation type="submission" date="2018-05" db="EMBL/GenBank/DDBJ databases">
        <title>Draft genome of Mucuna pruriens seed.</title>
        <authorList>
            <person name="Nnadi N.E."/>
            <person name="Vos R."/>
            <person name="Hasami M.H."/>
            <person name="Devisetty U.K."/>
            <person name="Aguiy J.C."/>
        </authorList>
    </citation>
    <scope>NUCLEOTIDE SEQUENCE [LARGE SCALE GENOMIC DNA]</scope>
    <source>
        <strain evidence="1">JCA_2017</strain>
    </source>
</reference>
<feature type="non-terminal residue" evidence="1">
    <location>
        <position position="1"/>
    </location>
</feature>
<dbReference type="PANTHER" id="PTHR24559:SF434">
    <property type="entry name" value="RNA-DIRECTED DNA POLYMERASE HOMOLOG"/>
    <property type="match status" value="1"/>
</dbReference>
<dbReference type="Proteomes" id="UP000257109">
    <property type="component" value="Unassembled WGS sequence"/>
</dbReference>
<sequence length="151" mass="17150">MDGAKRMAEGLLLSIEGEHGDTNLEQQQKLEAILDQYVEVFKEPTGLPPKRGKEHAINLFGGQGHVNVSSYHYPHHHKNEIEKQVIIQHNRNAFSNPIILVKKKKNVGPQIELSSSTNQNGDVHKTQFQTHDRHYEYLAMPFGLCPLPLKL</sequence>
<proteinExistence type="predicted"/>